<comment type="caution">
    <text evidence="2">The sequence shown here is derived from an EMBL/GenBank/DDBJ whole genome shotgun (WGS) entry which is preliminary data.</text>
</comment>
<protein>
    <submittedName>
        <fullName evidence="2">Uncharacterized protein</fullName>
    </submittedName>
</protein>
<accession>A0A2H0R0Q7</accession>
<name>A0A2H0R0Q7_9BACT</name>
<sequence length="198" mass="22796">MNKLKPNKSEDKEAFDLGEIIREHINPAQGFKYWYILAPDGTRVILKRMKNDGPPEKSYSLYGTEDGLGISAPYYVDGNQQILQFKTNEGASQYLREQASEAEQEQKTKYEKKLERKREITKRISEIQDQCQEAHGVNTSSMEEVASKSDYSPEWYHVYHDPASGKIFYLSPDSVLLECPNRETALELMSLEVEEANF</sequence>
<organism evidence="2 3">
    <name type="scientific">Candidatus Zambryskibacteria bacterium CG10_big_fil_rev_8_21_14_0_10_34_34</name>
    <dbReference type="NCBI Taxonomy" id="1975114"/>
    <lineage>
        <taxon>Bacteria</taxon>
        <taxon>Candidatus Zambryskiibacteriota</taxon>
    </lineage>
</organism>
<keyword evidence="1" id="KW-0175">Coiled coil</keyword>
<feature type="coiled-coil region" evidence="1">
    <location>
        <begin position="100"/>
        <end position="130"/>
    </location>
</feature>
<dbReference type="Proteomes" id="UP000230828">
    <property type="component" value="Unassembled WGS sequence"/>
</dbReference>
<proteinExistence type="predicted"/>
<reference evidence="2 3" key="1">
    <citation type="submission" date="2017-09" db="EMBL/GenBank/DDBJ databases">
        <title>Depth-based differentiation of microbial function through sediment-hosted aquifers and enrichment of novel symbionts in the deep terrestrial subsurface.</title>
        <authorList>
            <person name="Probst A.J."/>
            <person name="Ladd B."/>
            <person name="Jarett J.K."/>
            <person name="Geller-Mcgrath D.E."/>
            <person name="Sieber C.M."/>
            <person name="Emerson J.B."/>
            <person name="Anantharaman K."/>
            <person name="Thomas B.C."/>
            <person name="Malmstrom R."/>
            <person name="Stieglmeier M."/>
            <person name="Klingl A."/>
            <person name="Woyke T."/>
            <person name="Ryan C.M."/>
            <person name="Banfield J.F."/>
        </authorList>
    </citation>
    <scope>NUCLEOTIDE SEQUENCE [LARGE SCALE GENOMIC DNA]</scope>
    <source>
        <strain evidence="2">CG10_big_fil_rev_8_21_14_0_10_34_34</strain>
    </source>
</reference>
<evidence type="ECO:0000256" key="1">
    <source>
        <dbReference type="SAM" id="Coils"/>
    </source>
</evidence>
<evidence type="ECO:0000313" key="3">
    <source>
        <dbReference type="Proteomes" id="UP000230828"/>
    </source>
</evidence>
<gene>
    <name evidence="2" type="ORF">COV33_01535</name>
</gene>
<dbReference type="EMBL" id="PCXM01000029">
    <property type="protein sequence ID" value="PIR40101.1"/>
    <property type="molecule type" value="Genomic_DNA"/>
</dbReference>
<evidence type="ECO:0000313" key="2">
    <source>
        <dbReference type="EMBL" id="PIR40101.1"/>
    </source>
</evidence>
<dbReference type="AlphaFoldDB" id="A0A2H0R0Q7"/>